<organism evidence="1 2">
    <name type="scientific">Rattus norvegicus</name>
    <name type="common">Rat</name>
    <dbReference type="NCBI Taxonomy" id="10116"/>
    <lineage>
        <taxon>Eukaryota</taxon>
        <taxon>Metazoa</taxon>
        <taxon>Chordata</taxon>
        <taxon>Craniata</taxon>
        <taxon>Vertebrata</taxon>
        <taxon>Euteleostomi</taxon>
        <taxon>Mammalia</taxon>
        <taxon>Eutheria</taxon>
        <taxon>Euarchontoglires</taxon>
        <taxon>Glires</taxon>
        <taxon>Rodentia</taxon>
        <taxon>Myomorpha</taxon>
        <taxon>Muroidea</taxon>
        <taxon>Muridae</taxon>
        <taxon>Murinae</taxon>
        <taxon>Rattus</taxon>
    </lineage>
</organism>
<name>A6J761_RAT</name>
<gene>
    <name evidence="1" type="ORF">rCG_43987</name>
</gene>
<dbReference type="AlphaFoldDB" id="A6J761"/>
<evidence type="ECO:0000313" key="2">
    <source>
        <dbReference type="Proteomes" id="UP000234681"/>
    </source>
</evidence>
<evidence type="ECO:0000313" key="1">
    <source>
        <dbReference type="EMBL" id="EDL98211.1"/>
    </source>
</evidence>
<dbReference type="EMBL" id="CH473977">
    <property type="protein sequence ID" value="EDL98211.1"/>
    <property type="molecule type" value="Genomic_DNA"/>
</dbReference>
<accession>A6J761</accession>
<reference evidence="2" key="1">
    <citation type="submission" date="2005-09" db="EMBL/GenBank/DDBJ databases">
        <authorList>
            <person name="Mural R.J."/>
            <person name="Li P.W."/>
            <person name="Adams M.D."/>
            <person name="Amanatides P.G."/>
            <person name="Baden-Tillson H."/>
            <person name="Barnstead M."/>
            <person name="Chin S.H."/>
            <person name="Dew I."/>
            <person name="Evans C.A."/>
            <person name="Ferriera S."/>
            <person name="Flanigan M."/>
            <person name="Fosler C."/>
            <person name="Glodek A."/>
            <person name="Gu Z."/>
            <person name="Holt R.A."/>
            <person name="Jennings D."/>
            <person name="Kraft C.L."/>
            <person name="Lu F."/>
            <person name="Nguyen T."/>
            <person name="Nusskern D.R."/>
            <person name="Pfannkoch C.M."/>
            <person name="Sitter C."/>
            <person name="Sutton G.G."/>
            <person name="Venter J.C."/>
            <person name="Wang Z."/>
            <person name="Woodage T."/>
            <person name="Zheng X.H."/>
            <person name="Zhong F."/>
        </authorList>
    </citation>
    <scope>NUCLEOTIDE SEQUENCE [LARGE SCALE GENOMIC DNA]</scope>
    <source>
        <strain>BN</strain>
        <strain evidence="2">Sprague-Dawley</strain>
    </source>
</reference>
<proteinExistence type="predicted"/>
<protein>
    <submittedName>
        <fullName evidence="1">RCG43987</fullName>
    </submittedName>
</protein>
<feature type="non-terminal residue" evidence="1">
    <location>
        <position position="92"/>
    </location>
</feature>
<dbReference type="Proteomes" id="UP000234681">
    <property type="component" value="Chromosome 17"/>
</dbReference>
<sequence>MWGMRINDENILLLPFVCSSIIFPTSTYSSPTVCQALSKPFAGNRHPSVFVNEQPESTLSPGPCMSDRFLCWATGSFCETMCQSVMCCFLTG</sequence>